<name>A0A8K0RTX4_9HYPO</name>
<dbReference type="EMBL" id="JAGPXF010000005">
    <property type="protein sequence ID" value="KAH7242064.1"/>
    <property type="molecule type" value="Genomic_DNA"/>
</dbReference>
<comment type="caution">
    <text evidence="1">The sequence shown here is derived from an EMBL/GenBank/DDBJ whole genome shotgun (WGS) entry which is preliminary data.</text>
</comment>
<protein>
    <submittedName>
        <fullName evidence="1">Uncharacterized protein</fullName>
    </submittedName>
</protein>
<keyword evidence="2" id="KW-1185">Reference proteome</keyword>
<dbReference type="AlphaFoldDB" id="A0A8K0RTX4"/>
<evidence type="ECO:0000313" key="2">
    <source>
        <dbReference type="Proteomes" id="UP000813427"/>
    </source>
</evidence>
<dbReference type="Proteomes" id="UP000813427">
    <property type="component" value="Unassembled WGS sequence"/>
</dbReference>
<dbReference type="OrthoDB" id="5080867at2759"/>
<evidence type="ECO:0000313" key="1">
    <source>
        <dbReference type="EMBL" id="KAH7242064.1"/>
    </source>
</evidence>
<sequence length="228" mass="25082">MSSAENTSIVDVDTPRNNFLVFNRQPYVSHHTLITIKNSSVMFAPTKESKTSPFPDHISAAPHTVSDLKPVGIINPSGILLGLCLESPSGEVANVVSTTGFSGNTLYRGSYRGITQAMETAASMGHPGTLCWLTNPASSFDMMAARLPPGHRKVDLKIRYIDTDLQDKPIAEPKQYQDEWMMIVFPREHPTGGDIQPGFDPAKEPPITFKEVVQDSLLGTMHRVGQFW</sequence>
<accession>A0A8K0RTX4</accession>
<reference evidence="1" key="1">
    <citation type="journal article" date="2021" name="Nat. Commun.">
        <title>Genetic determinants of endophytism in the Arabidopsis root mycobiome.</title>
        <authorList>
            <person name="Mesny F."/>
            <person name="Miyauchi S."/>
            <person name="Thiergart T."/>
            <person name="Pickel B."/>
            <person name="Atanasova L."/>
            <person name="Karlsson M."/>
            <person name="Huettel B."/>
            <person name="Barry K.W."/>
            <person name="Haridas S."/>
            <person name="Chen C."/>
            <person name="Bauer D."/>
            <person name="Andreopoulos W."/>
            <person name="Pangilinan J."/>
            <person name="LaButti K."/>
            <person name="Riley R."/>
            <person name="Lipzen A."/>
            <person name="Clum A."/>
            <person name="Drula E."/>
            <person name="Henrissat B."/>
            <person name="Kohler A."/>
            <person name="Grigoriev I.V."/>
            <person name="Martin F.M."/>
            <person name="Hacquard S."/>
        </authorList>
    </citation>
    <scope>NUCLEOTIDE SEQUENCE</scope>
    <source>
        <strain evidence="1">MPI-SDFR-AT-0068</strain>
    </source>
</reference>
<organism evidence="1 2">
    <name type="scientific">Fusarium tricinctum</name>
    <dbReference type="NCBI Taxonomy" id="61284"/>
    <lineage>
        <taxon>Eukaryota</taxon>
        <taxon>Fungi</taxon>
        <taxon>Dikarya</taxon>
        <taxon>Ascomycota</taxon>
        <taxon>Pezizomycotina</taxon>
        <taxon>Sordariomycetes</taxon>
        <taxon>Hypocreomycetidae</taxon>
        <taxon>Hypocreales</taxon>
        <taxon>Nectriaceae</taxon>
        <taxon>Fusarium</taxon>
        <taxon>Fusarium tricinctum species complex</taxon>
    </lineage>
</organism>
<proteinExistence type="predicted"/>
<gene>
    <name evidence="1" type="ORF">BKA59DRAFT_546412</name>
</gene>